<evidence type="ECO:0000313" key="6">
    <source>
        <dbReference type="Proteomes" id="UP000030416"/>
    </source>
</evidence>
<evidence type="ECO:0000259" key="4">
    <source>
        <dbReference type="Pfam" id="PF00561"/>
    </source>
</evidence>
<comment type="subunit">
    <text evidence="3">Monomer.</text>
</comment>
<dbReference type="Gene3D" id="3.40.50.1820">
    <property type="entry name" value="alpha/beta hydrolase"/>
    <property type="match status" value="1"/>
</dbReference>
<comment type="catalytic activity">
    <reaction evidence="3">
        <text>5-enolpyruvoyl-6-hydroxy-2-succinyl-cyclohex-3-ene-1-carboxylate = (1R,6R)-6-hydroxy-2-succinyl-cyclohexa-2,4-diene-1-carboxylate + pyruvate</text>
        <dbReference type="Rhea" id="RHEA:25597"/>
        <dbReference type="ChEBI" id="CHEBI:15361"/>
        <dbReference type="ChEBI" id="CHEBI:58689"/>
        <dbReference type="ChEBI" id="CHEBI:58818"/>
        <dbReference type="EC" id="4.2.99.20"/>
    </reaction>
</comment>
<organism evidence="5 6">
    <name type="scientific">Ureibacillus manganicus DSM 26584</name>
    <dbReference type="NCBI Taxonomy" id="1384049"/>
    <lineage>
        <taxon>Bacteria</taxon>
        <taxon>Bacillati</taxon>
        <taxon>Bacillota</taxon>
        <taxon>Bacilli</taxon>
        <taxon>Bacillales</taxon>
        <taxon>Caryophanaceae</taxon>
        <taxon>Ureibacillus</taxon>
    </lineage>
</organism>
<dbReference type="SUPFAM" id="SSF53474">
    <property type="entry name" value="alpha/beta-Hydrolases"/>
    <property type="match status" value="1"/>
</dbReference>
<comment type="pathway">
    <text evidence="3">Quinol/quinone metabolism; menaquinone biosynthesis.</text>
</comment>
<dbReference type="GO" id="GO:0070205">
    <property type="term" value="F:2-succinyl-6-hydroxy-2,4-cyclohexadiene-1-carboxylate synthase activity"/>
    <property type="evidence" value="ECO:0007669"/>
    <property type="project" value="UniProtKB-UniRule"/>
</dbReference>
<dbReference type="PRINTS" id="PR00412">
    <property type="entry name" value="EPOXHYDRLASE"/>
</dbReference>
<evidence type="ECO:0000256" key="2">
    <source>
        <dbReference type="ARBA" id="ARBA00023239"/>
    </source>
</evidence>
<evidence type="ECO:0000313" key="5">
    <source>
        <dbReference type="EMBL" id="KGR73613.1"/>
    </source>
</evidence>
<dbReference type="UniPathway" id="UPA00079"/>
<dbReference type="NCBIfam" id="TIGR03695">
    <property type="entry name" value="menH_SHCHC"/>
    <property type="match status" value="1"/>
</dbReference>
<dbReference type="PANTHER" id="PTHR42916">
    <property type="entry name" value="2-SUCCINYL-5-ENOLPYRUVYL-6-HYDROXY-3-CYCLOHEXENE-1-CARBOXYLATE SYNTHASE"/>
    <property type="match status" value="1"/>
</dbReference>
<evidence type="ECO:0000256" key="3">
    <source>
        <dbReference type="HAMAP-Rule" id="MF_01660"/>
    </source>
</evidence>
<dbReference type="InterPro" id="IPR000073">
    <property type="entry name" value="AB_hydrolase_1"/>
</dbReference>
<dbReference type="HAMAP" id="MF_01660">
    <property type="entry name" value="MenH"/>
    <property type="match status" value="1"/>
</dbReference>
<dbReference type="PANTHER" id="PTHR42916:SF1">
    <property type="entry name" value="PROTEIN PHYLLO, CHLOROPLASTIC"/>
    <property type="match status" value="1"/>
</dbReference>
<feature type="domain" description="AB hydrolase-1" evidence="4">
    <location>
        <begin position="22"/>
        <end position="257"/>
    </location>
</feature>
<dbReference type="UniPathway" id="UPA01057">
    <property type="reaction ID" value="UER00900"/>
</dbReference>
<protein>
    <recommendedName>
        <fullName evidence="3">Putative 2-succinyl-6-hydroxy-2,4-cyclohexadiene-1-carboxylate synthase</fullName>
        <shortName evidence="3">SHCHC synthase</shortName>
        <ecNumber evidence="3">4.2.99.20</ecNumber>
    </recommendedName>
</protein>
<reference evidence="5 6" key="1">
    <citation type="submission" date="2014-02" db="EMBL/GenBank/DDBJ databases">
        <title>Draft genome sequence of Lysinibacillus manganicus DSM 26584T.</title>
        <authorList>
            <person name="Zhang F."/>
            <person name="Wang G."/>
            <person name="Zhang L."/>
        </authorList>
    </citation>
    <scope>NUCLEOTIDE SEQUENCE [LARGE SCALE GENOMIC DNA]</scope>
    <source>
        <strain evidence="5 6">DSM 26584</strain>
    </source>
</reference>
<sequence>MMVSARGVNYHIKVWNEGAREVIVLLHGFTGSVRTWETVASLLPTTLKIVTVDLVGHGKTDAPNDPSSYSMEEQIKDLENLFEQLHLTTFTLVGYSMGGRIALSYVSVYPKRVKSLILESTSPGLKTEDERLTRRLADVALADKIEKNGIVSFVNAWENIPLFASQKKLPSDIQKAVRDERLAQREIGLANSLRGMGTGVQKSLWDELHQISIPVQLITGELDEKFIQIAEEMKTLLQNASHTIIPGVGHAIHVENPTQFATIIKDVYQIN</sequence>
<dbReference type="OrthoDB" id="9808398at2"/>
<dbReference type="EMBL" id="JPVN01000042">
    <property type="protein sequence ID" value="KGR73613.1"/>
    <property type="molecule type" value="Genomic_DNA"/>
</dbReference>
<dbReference type="STRING" id="1384049.CD29_19305"/>
<dbReference type="Proteomes" id="UP000030416">
    <property type="component" value="Unassembled WGS sequence"/>
</dbReference>
<keyword evidence="2 3" id="KW-0456">Lyase</keyword>
<evidence type="ECO:0000256" key="1">
    <source>
        <dbReference type="ARBA" id="ARBA00022428"/>
    </source>
</evidence>
<dbReference type="Pfam" id="PF00561">
    <property type="entry name" value="Abhydrolase_1"/>
    <property type="match status" value="1"/>
</dbReference>
<proteinExistence type="inferred from homology"/>
<keyword evidence="6" id="KW-1185">Reference proteome</keyword>
<gene>
    <name evidence="3" type="primary">menH</name>
    <name evidence="5" type="ORF">CD29_19305</name>
</gene>
<name>A0A0A3HTJ8_9BACL</name>
<comment type="caution">
    <text evidence="5">The sequence shown here is derived from an EMBL/GenBank/DDBJ whole genome shotgun (WGS) entry which is preliminary data.</text>
</comment>
<keyword evidence="1 3" id="KW-0474">Menaquinone biosynthesis</keyword>
<dbReference type="InterPro" id="IPR000639">
    <property type="entry name" value="Epox_hydrolase-like"/>
</dbReference>
<dbReference type="AlphaFoldDB" id="A0A0A3HTJ8"/>
<dbReference type="EC" id="4.2.99.20" evidence="3"/>
<comment type="function">
    <text evidence="3">Catalyzes a proton abstraction reaction that results in 2,5-elimination of pyruvate from 2-succinyl-5-enolpyruvyl-6-hydroxy-3-cyclohexene-1-carboxylate (SEPHCHC) and the formation of 2-succinyl-6-hydroxy-2,4-cyclohexadiene-1-carboxylate (SHCHC).</text>
</comment>
<dbReference type="InterPro" id="IPR029058">
    <property type="entry name" value="AB_hydrolase_fold"/>
</dbReference>
<dbReference type="GO" id="GO:0009234">
    <property type="term" value="P:menaquinone biosynthetic process"/>
    <property type="evidence" value="ECO:0007669"/>
    <property type="project" value="UniProtKB-UniRule"/>
</dbReference>
<dbReference type="PRINTS" id="PR00111">
    <property type="entry name" value="ABHYDROLASE"/>
</dbReference>
<dbReference type="InterPro" id="IPR022485">
    <property type="entry name" value="SHCHC_synthase_MenH"/>
</dbReference>
<comment type="pathway">
    <text evidence="3">Quinol/quinone metabolism; 1,4-dihydroxy-2-naphthoate biosynthesis; 1,4-dihydroxy-2-naphthoate from chorismate: step 3/7.</text>
</comment>
<comment type="similarity">
    <text evidence="3">Belongs to the AB hydrolase superfamily. MenH family.</text>
</comment>
<dbReference type="eggNOG" id="COG0596">
    <property type="taxonomic scope" value="Bacteria"/>
</dbReference>
<accession>A0A0A3HTJ8</accession>